<protein>
    <submittedName>
        <fullName evidence="1">Uncharacterized protein</fullName>
    </submittedName>
</protein>
<organism evidence="1 2">
    <name type="scientific">Burkholderia gladioli</name>
    <name type="common">Pseudomonas marginata</name>
    <name type="synonym">Phytomonas marginata</name>
    <dbReference type="NCBI Taxonomy" id="28095"/>
    <lineage>
        <taxon>Bacteria</taxon>
        <taxon>Pseudomonadati</taxon>
        <taxon>Pseudomonadota</taxon>
        <taxon>Betaproteobacteria</taxon>
        <taxon>Burkholderiales</taxon>
        <taxon>Burkholderiaceae</taxon>
        <taxon>Burkholderia</taxon>
    </lineage>
</organism>
<gene>
    <name evidence="1" type="ORF">CRM94_38150</name>
</gene>
<evidence type="ECO:0000313" key="1">
    <source>
        <dbReference type="EMBL" id="PEH40038.1"/>
    </source>
</evidence>
<name>A0A2A7S912_BURGA</name>
<dbReference type="EMBL" id="PDDY01000004">
    <property type="protein sequence ID" value="PEH40038.1"/>
    <property type="molecule type" value="Genomic_DNA"/>
</dbReference>
<dbReference type="Proteomes" id="UP000220629">
    <property type="component" value="Unassembled WGS sequence"/>
</dbReference>
<reference evidence="2" key="1">
    <citation type="submission" date="2017-09" db="EMBL/GenBank/DDBJ databases">
        <title>FDA dAtabase for Regulatory Grade micrObial Sequences (FDA-ARGOS): Supporting development and validation of Infectious Disease Dx tests.</title>
        <authorList>
            <person name="Minogue T."/>
            <person name="Wolcott M."/>
            <person name="Wasieloski L."/>
            <person name="Aguilar W."/>
            <person name="Moore D."/>
            <person name="Tallon L."/>
            <person name="Sadzewicz L."/>
            <person name="Ott S."/>
            <person name="Zhao X."/>
            <person name="Nagaraj S."/>
            <person name="Vavikolanu K."/>
            <person name="Aluvathingal J."/>
            <person name="Nadendla S."/>
            <person name="Sichtig H."/>
        </authorList>
    </citation>
    <scope>NUCLEOTIDE SEQUENCE [LARGE SCALE GENOMIC DNA]</scope>
    <source>
        <strain evidence="2">FDAARGOS_390</strain>
    </source>
</reference>
<accession>A0A2A7S912</accession>
<comment type="caution">
    <text evidence="1">The sequence shown here is derived from an EMBL/GenBank/DDBJ whole genome shotgun (WGS) entry which is preliminary data.</text>
</comment>
<dbReference type="RefSeq" id="WP_098154692.1">
    <property type="nucleotide sequence ID" value="NZ_PDDY01000004.1"/>
</dbReference>
<proteinExistence type="predicted"/>
<sequence>MARVKFRIRRIPQARISEGRLYAPGSFQVQRRVAWLFWREIAICRDRDEADLRLSCAVREQRLARLKPLLVAEFDAEGMELRR</sequence>
<evidence type="ECO:0000313" key="2">
    <source>
        <dbReference type="Proteomes" id="UP000220629"/>
    </source>
</evidence>
<dbReference type="AlphaFoldDB" id="A0A2A7S912"/>